<dbReference type="PROSITE" id="PS50995">
    <property type="entry name" value="HTH_MARR_2"/>
    <property type="match status" value="1"/>
</dbReference>
<dbReference type="PANTHER" id="PTHR33164">
    <property type="entry name" value="TRANSCRIPTIONAL REGULATOR, MARR FAMILY"/>
    <property type="match status" value="1"/>
</dbReference>
<dbReference type="SUPFAM" id="SSF46785">
    <property type="entry name" value="Winged helix' DNA-binding domain"/>
    <property type="match status" value="1"/>
</dbReference>
<feature type="domain" description="HTH marR-type" evidence="1">
    <location>
        <begin position="1"/>
        <end position="138"/>
    </location>
</feature>
<dbReference type="Proteomes" id="UP001602119">
    <property type="component" value="Unassembled WGS sequence"/>
</dbReference>
<comment type="caution">
    <text evidence="2">The sequence shown here is derived from an EMBL/GenBank/DDBJ whole genome shotgun (WGS) entry which is preliminary data.</text>
</comment>
<accession>A0ABW6VIZ8</accession>
<evidence type="ECO:0000259" key="1">
    <source>
        <dbReference type="PROSITE" id="PS50995"/>
    </source>
</evidence>
<organism evidence="2 3">
    <name type="scientific">Microtetraspora fusca</name>
    <dbReference type="NCBI Taxonomy" id="1997"/>
    <lineage>
        <taxon>Bacteria</taxon>
        <taxon>Bacillati</taxon>
        <taxon>Actinomycetota</taxon>
        <taxon>Actinomycetes</taxon>
        <taxon>Streptosporangiales</taxon>
        <taxon>Streptosporangiaceae</taxon>
        <taxon>Microtetraspora</taxon>
    </lineage>
</organism>
<keyword evidence="3" id="KW-1185">Reference proteome</keyword>
<dbReference type="PANTHER" id="PTHR33164:SF43">
    <property type="entry name" value="HTH-TYPE TRANSCRIPTIONAL REPRESSOR YETL"/>
    <property type="match status" value="1"/>
</dbReference>
<dbReference type="InterPro" id="IPR036388">
    <property type="entry name" value="WH-like_DNA-bd_sf"/>
</dbReference>
<dbReference type="Pfam" id="PF01047">
    <property type="entry name" value="MarR"/>
    <property type="match status" value="1"/>
</dbReference>
<dbReference type="InterPro" id="IPR000835">
    <property type="entry name" value="HTH_MarR-typ"/>
</dbReference>
<dbReference type="Gene3D" id="1.10.10.10">
    <property type="entry name" value="Winged helix-like DNA-binding domain superfamily/Winged helix DNA-binding domain"/>
    <property type="match status" value="1"/>
</dbReference>
<sequence length="151" mass="16654">MKVRPLRENLISLLAITAHVSKQIQEQHLAELGLSVRGHAVLTAIAEGAPTQLAIAHKAGLDKSTLIPVLDHLEQQKLIERHPAPDDRRARIVTITDAGRRALTRSCRTVIKVEDDLLADLTPAEQEQFRTLLQRIVEGRMADLTVPGSCL</sequence>
<evidence type="ECO:0000313" key="3">
    <source>
        <dbReference type="Proteomes" id="UP001602119"/>
    </source>
</evidence>
<evidence type="ECO:0000313" key="2">
    <source>
        <dbReference type="EMBL" id="MFF4778933.1"/>
    </source>
</evidence>
<dbReference type="PRINTS" id="PR00598">
    <property type="entry name" value="HTHMARR"/>
</dbReference>
<dbReference type="RefSeq" id="WP_066939987.1">
    <property type="nucleotide sequence ID" value="NZ_BBYK01000044.1"/>
</dbReference>
<reference evidence="2 3" key="1">
    <citation type="submission" date="2024-10" db="EMBL/GenBank/DDBJ databases">
        <title>The Natural Products Discovery Center: Release of the First 8490 Sequenced Strains for Exploring Actinobacteria Biosynthetic Diversity.</title>
        <authorList>
            <person name="Kalkreuter E."/>
            <person name="Kautsar S.A."/>
            <person name="Yang D."/>
            <person name="Bader C.D."/>
            <person name="Teijaro C.N."/>
            <person name="Fluegel L."/>
            <person name="Davis C.M."/>
            <person name="Simpson J.R."/>
            <person name="Lauterbach L."/>
            <person name="Steele A.D."/>
            <person name="Gui C."/>
            <person name="Meng S."/>
            <person name="Li G."/>
            <person name="Viehrig K."/>
            <person name="Ye F."/>
            <person name="Su P."/>
            <person name="Kiefer A.F."/>
            <person name="Nichols A."/>
            <person name="Cepeda A.J."/>
            <person name="Yan W."/>
            <person name="Fan B."/>
            <person name="Jiang Y."/>
            <person name="Adhikari A."/>
            <person name="Zheng C.-J."/>
            <person name="Schuster L."/>
            <person name="Cowan T.M."/>
            <person name="Smanski M.J."/>
            <person name="Chevrette M.G."/>
            <person name="De Carvalho L.P.S."/>
            <person name="Shen B."/>
        </authorList>
    </citation>
    <scope>NUCLEOTIDE SEQUENCE [LARGE SCALE GENOMIC DNA]</scope>
    <source>
        <strain evidence="2 3">NPDC001281</strain>
    </source>
</reference>
<dbReference type="InterPro" id="IPR036390">
    <property type="entry name" value="WH_DNA-bd_sf"/>
</dbReference>
<gene>
    <name evidence="2" type="ORF">ACFY05_39530</name>
</gene>
<name>A0ABW6VIZ8_MICFU</name>
<proteinExistence type="predicted"/>
<dbReference type="SMART" id="SM00347">
    <property type="entry name" value="HTH_MARR"/>
    <property type="match status" value="1"/>
</dbReference>
<protein>
    <submittedName>
        <fullName evidence="2">MarR family winged helix-turn-helix transcriptional regulator</fullName>
    </submittedName>
</protein>
<dbReference type="InterPro" id="IPR039422">
    <property type="entry name" value="MarR/SlyA-like"/>
</dbReference>
<dbReference type="EMBL" id="JBIAXI010000039">
    <property type="protein sequence ID" value="MFF4778933.1"/>
    <property type="molecule type" value="Genomic_DNA"/>
</dbReference>